<dbReference type="AlphaFoldDB" id="A0AAV7HA33"/>
<name>A0AAV7HA33_DENCH</name>
<keyword evidence="2" id="KW-1185">Reference proteome</keyword>
<reference evidence="1 2" key="1">
    <citation type="journal article" date="2021" name="Hortic Res">
        <title>Chromosome-scale assembly of the Dendrobium chrysotoxum genome enhances the understanding of orchid evolution.</title>
        <authorList>
            <person name="Zhang Y."/>
            <person name="Zhang G.Q."/>
            <person name="Zhang D."/>
            <person name="Liu X.D."/>
            <person name="Xu X.Y."/>
            <person name="Sun W.H."/>
            <person name="Yu X."/>
            <person name="Zhu X."/>
            <person name="Wang Z.W."/>
            <person name="Zhao X."/>
            <person name="Zhong W.Y."/>
            <person name="Chen H."/>
            <person name="Yin W.L."/>
            <person name="Huang T."/>
            <person name="Niu S.C."/>
            <person name="Liu Z.J."/>
        </authorList>
    </citation>
    <scope>NUCLEOTIDE SEQUENCE [LARGE SCALE GENOMIC DNA]</scope>
    <source>
        <strain evidence="1">Lindl</strain>
    </source>
</reference>
<gene>
    <name evidence="1" type="ORF">IEQ34_005989</name>
</gene>
<organism evidence="1 2">
    <name type="scientific">Dendrobium chrysotoxum</name>
    <name type="common">Orchid</name>
    <dbReference type="NCBI Taxonomy" id="161865"/>
    <lineage>
        <taxon>Eukaryota</taxon>
        <taxon>Viridiplantae</taxon>
        <taxon>Streptophyta</taxon>
        <taxon>Embryophyta</taxon>
        <taxon>Tracheophyta</taxon>
        <taxon>Spermatophyta</taxon>
        <taxon>Magnoliopsida</taxon>
        <taxon>Liliopsida</taxon>
        <taxon>Asparagales</taxon>
        <taxon>Orchidaceae</taxon>
        <taxon>Epidendroideae</taxon>
        <taxon>Malaxideae</taxon>
        <taxon>Dendrobiinae</taxon>
        <taxon>Dendrobium</taxon>
    </lineage>
</organism>
<sequence length="97" mass="11038">MSNKEDRTQAATALFAAKGMSRAQAECAAGAQARNVNAYGQKEKGPSRWQERKESKRQMYLMSIEKVVRLSAKVFCFFFRGCFRLVPEMLPIWSLVV</sequence>
<proteinExistence type="predicted"/>
<evidence type="ECO:0000313" key="2">
    <source>
        <dbReference type="Proteomes" id="UP000775213"/>
    </source>
</evidence>
<accession>A0AAV7HA33</accession>
<dbReference type="EMBL" id="JAGFBR010000006">
    <property type="protein sequence ID" value="KAH0465886.1"/>
    <property type="molecule type" value="Genomic_DNA"/>
</dbReference>
<comment type="caution">
    <text evidence="1">The sequence shown here is derived from an EMBL/GenBank/DDBJ whole genome shotgun (WGS) entry which is preliminary data.</text>
</comment>
<protein>
    <submittedName>
        <fullName evidence="1">Uncharacterized protein</fullName>
    </submittedName>
</protein>
<dbReference type="Proteomes" id="UP000775213">
    <property type="component" value="Unassembled WGS sequence"/>
</dbReference>
<evidence type="ECO:0000313" key="1">
    <source>
        <dbReference type="EMBL" id="KAH0465886.1"/>
    </source>
</evidence>